<name>I3JTL1_ORENI</name>
<dbReference type="GO" id="GO:0003676">
    <property type="term" value="F:nucleic acid binding"/>
    <property type="evidence" value="ECO:0007669"/>
    <property type="project" value="InterPro"/>
</dbReference>
<dbReference type="InterPro" id="IPR020821">
    <property type="entry name" value="ENPP1-3/EXOG-like_nuc-like"/>
</dbReference>
<gene>
    <name evidence="3" type="primary">LOC112843133</name>
</gene>
<proteinExistence type="predicted"/>
<reference evidence="3" key="3">
    <citation type="submission" date="2025-09" db="UniProtKB">
        <authorList>
            <consortium name="Ensembl"/>
        </authorList>
    </citation>
    <scope>IDENTIFICATION</scope>
</reference>
<dbReference type="Ensembl" id="ENSONIT00000012215.2">
    <property type="protein sequence ID" value="ENSONIP00000012206.2"/>
    <property type="gene ID" value="ENSONIG00000009717.2"/>
</dbReference>
<dbReference type="Gene3D" id="3.40.570.10">
    <property type="entry name" value="Extracellular Endonuclease, subunit A"/>
    <property type="match status" value="1"/>
</dbReference>
<protein>
    <submittedName>
        <fullName evidence="3">Uncharacterized LOC112843133</fullName>
    </submittedName>
</protein>
<organism evidence="3 4">
    <name type="scientific">Oreochromis niloticus</name>
    <name type="common">Nile tilapia</name>
    <name type="synonym">Tilapia nilotica</name>
    <dbReference type="NCBI Taxonomy" id="8128"/>
    <lineage>
        <taxon>Eukaryota</taxon>
        <taxon>Metazoa</taxon>
        <taxon>Chordata</taxon>
        <taxon>Craniata</taxon>
        <taxon>Vertebrata</taxon>
        <taxon>Euteleostomi</taxon>
        <taxon>Actinopterygii</taxon>
        <taxon>Neopterygii</taxon>
        <taxon>Teleostei</taxon>
        <taxon>Neoteleostei</taxon>
        <taxon>Acanthomorphata</taxon>
        <taxon>Ovalentaria</taxon>
        <taxon>Cichlomorphae</taxon>
        <taxon>Cichliformes</taxon>
        <taxon>Cichlidae</taxon>
        <taxon>African cichlids</taxon>
        <taxon>Pseudocrenilabrinae</taxon>
        <taxon>Oreochromini</taxon>
        <taxon>Oreochromis</taxon>
    </lineage>
</organism>
<dbReference type="eggNOG" id="ENOG502SI67">
    <property type="taxonomic scope" value="Eukaryota"/>
</dbReference>
<dbReference type="InterPro" id="IPR044929">
    <property type="entry name" value="DNA/RNA_non-sp_Endonuclease_sf"/>
</dbReference>
<keyword evidence="4" id="KW-1185">Reference proteome</keyword>
<dbReference type="SUPFAM" id="SSF54060">
    <property type="entry name" value="His-Me finger endonucleases"/>
    <property type="match status" value="1"/>
</dbReference>
<dbReference type="Pfam" id="PF01223">
    <property type="entry name" value="Endonuclease_NS"/>
    <property type="match status" value="1"/>
</dbReference>
<dbReference type="PANTHER" id="PTHR21472">
    <property type="entry name" value="ENDONUCLEASE DOMAIN-CONTAINING 1 PROTEIN ENDOD1"/>
    <property type="match status" value="1"/>
</dbReference>
<evidence type="ECO:0000259" key="1">
    <source>
        <dbReference type="SMART" id="SM00477"/>
    </source>
</evidence>
<evidence type="ECO:0000313" key="4">
    <source>
        <dbReference type="Proteomes" id="UP000005207"/>
    </source>
</evidence>
<dbReference type="SMART" id="SM00892">
    <property type="entry name" value="Endonuclease_NS"/>
    <property type="match status" value="1"/>
</dbReference>
<dbReference type="Proteomes" id="UP000005207">
    <property type="component" value="Linkage group LG3"/>
</dbReference>
<dbReference type="GO" id="GO:0016787">
    <property type="term" value="F:hydrolase activity"/>
    <property type="evidence" value="ECO:0007669"/>
    <property type="project" value="InterPro"/>
</dbReference>
<dbReference type="GeneTree" id="ENSGT01030000234592"/>
<feature type="domain" description="DNA/RNA non-specific endonuclease/pyrophosphatase/phosphodiesterase" evidence="2">
    <location>
        <begin position="143"/>
        <end position="354"/>
    </location>
</feature>
<evidence type="ECO:0000259" key="2">
    <source>
        <dbReference type="SMART" id="SM00892"/>
    </source>
</evidence>
<dbReference type="OMA" id="INEDYFA"/>
<dbReference type="OrthoDB" id="69221at2759"/>
<accession>I3JTL1</accession>
<dbReference type="InterPro" id="IPR039015">
    <property type="entry name" value="ENDOD1"/>
</dbReference>
<dbReference type="GO" id="GO:0046872">
    <property type="term" value="F:metal ion binding"/>
    <property type="evidence" value="ECO:0007669"/>
    <property type="project" value="InterPro"/>
</dbReference>
<dbReference type="InterPro" id="IPR044925">
    <property type="entry name" value="His-Me_finger_sf"/>
</dbReference>
<dbReference type="SMART" id="SM00477">
    <property type="entry name" value="NUC"/>
    <property type="match status" value="1"/>
</dbReference>
<dbReference type="InterPro" id="IPR001604">
    <property type="entry name" value="Endo_G_ENPP1-like_dom"/>
</dbReference>
<feature type="domain" description="ENPP1-3/EXOG-like endonuclease/phosphodiesterase" evidence="1">
    <location>
        <begin position="144"/>
        <end position="357"/>
    </location>
</feature>
<dbReference type="HOGENOM" id="CLU_035817_2_0_1"/>
<reference evidence="4" key="1">
    <citation type="submission" date="2012-01" db="EMBL/GenBank/DDBJ databases">
        <title>The Genome Sequence of Oreochromis niloticus (Nile Tilapia).</title>
        <authorList>
            <consortium name="Broad Institute Genome Assembly Team"/>
            <consortium name="Broad Institute Sequencing Platform"/>
            <person name="Di Palma F."/>
            <person name="Johnson J."/>
            <person name="Lander E.S."/>
            <person name="Lindblad-Toh K."/>
        </authorList>
    </citation>
    <scope>NUCLEOTIDE SEQUENCE [LARGE SCALE GENOMIC DNA]</scope>
</reference>
<evidence type="ECO:0000313" key="3">
    <source>
        <dbReference type="Ensembl" id="ENSONIP00000012206.2"/>
    </source>
</evidence>
<dbReference type="AlphaFoldDB" id="I3JTL1"/>
<sequence length="375" mass="42765">MWKMMHVKMFGWVLRKFTKHFRTEEHQNYTSSLAQFICEEGSSGPHWLSCFLCCMNLLQGHFAGFHRSLVGSPMISLMMQHLLPLATLLLLSIVPTETKVVASVAQCNESFLAQTPPNIPGILVGGNINDHNRYKVICQTLRDIRRFVTLYDTKNRIPVFSAAEYRGGPAGKRPKIKWMIEPQLENPTGDANMILPEKNIFYTHQAGNIDYLNLGQFDKGHLFPSSYRSDDVDKRSTFTLTNAVPQRRRFNNGRWEKMERCVKCILDNYCINKNKQTEGFVVIGAQPSSSFFLNNRMNIPSVLWSAFCCYSHSQNKWLASAHWGENKDDGLKYLETKTLGELHTELGIEAFPGKHCPNDTSVTQLYSEPACKSHC</sequence>
<reference evidence="3" key="2">
    <citation type="submission" date="2025-08" db="UniProtKB">
        <authorList>
            <consortium name="Ensembl"/>
        </authorList>
    </citation>
    <scope>IDENTIFICATION</scope>
</reference>
<dbReference type="PANTHER" id="PTHR21472:SF15">
    <property type="entry name" value="ENDONUCLEASE DOMAIN-CONTAINING 1 PROTEIN-RELATED"/>
    <property type="match status" value="1"/>
</dbReference>